<dbReference type="PRINTS" id="PR00926">
    <property type="entry name" value="MITOCARRIER"/>
</dbReference>
<feature type="repeat" description="Solcar" evidence="10">
    <location>
        <begin position="128"/>
        <end position="222"/>
    </location>
</feature>
<keyword evidence="6" id="KW-0999">Mitochondrion inner membrane</keyword>
<organism evidence="12 13">
    <name type="scientific">Rhizophlyctis rosea</name>
    <dbReference type="NCBI Taxonomy" id="64517"/>
    <lineage>
        <taxon>Eukaryota</taxon>
        <taxon>Fungi</taxon>
        <taxon>Fungi incertae sedis</taxon>
        <taxon>Chytridiomycota</taxon>
        <taxon>Chytridiomycota incertae sedis</taxon>
        <taxon>Chytridiomycetes</taxon>
        <taxon>Rhizophlyctidales</taxon>
        <taxon>Rhizophlyctidaceae</taxon>
        <taxon>Rhizophlyctis</taxon>
    </lineage>
</organism>
<dbReference type="Pfam" id="PF00153">
    <property type="entry name" value="Mito_carr"/>
    <property type="match status" value="3"/>
</dbReference>
<dbReference type="InterPro" id="IPR018108">
    <property type="entry name" value="MCP_transmembrane"/>
</dbReference>
<keyword evidence="3 11" id="KW-0813">Transport</keyword>
<evidence type="ECO:0000313" key="13">
    <source>
        <dbReference type="Proteomes" id="UP001212841"/>
    </source>
</evidence>
<keyword evidence="13" id="KW-1185">Reference proteome</keyword>
<evidence type="ECO:0000256" key="4">
    <source>
        <dbReference type="ARBA" id="ARBA00022692"/>
    </source>
</evidence>
<evidence type="ECO:0000256" key="9">
    <source>
        <dbReference type="ARBA" id="ARBA00023136"/>
    </source>
</evidence>
<name>A0AAD5SMB2_9FUNG</name>
<keyword evidence="7" id="KW-1133">Transmembrane helix</keyword>
<evidence type="ECO:0008006" key="14">
    <source>
        <dbReference type="Google" id="ProtNLM"/>
    </source>
</evidence>
<dbReference type="EMBL" id="JADGJD010000020">
    <property type="protein sequence ID" value="KAJ3056783.1"/>
    <property type="molecule type" value="Genomic_DNA"/>
</dbReference>
<evidence type="ECO:0000256" key="8">
    <source>
        <dbReference type="ARBA" id="ARBA00023128"/>
    </source>
</evidence>
<sequence>MATSTTSRKKNTAIHLFAGGLAGFCEAVTCHPLDTIKVRLQLRGERMGAKKVTSVAGHVANGVAAEVAKPKRQTFINVGVQIVQKEGFLSLYKGLGAVVSGIVPKMAIRFSSFEYFKEQMADKKTGQVSAMGNFVAGLAAGTTEAIMVVTPMDVIKIRLQAQRHSMSDPLDIPKYRNAAHCAYVMVREEGFASLYKGVGLTALRQATNQAANFTVYQYLKQKMHTLQPERTDSLPAYQHMIMGFISGACGPLFNAPIDTIKTRIQKNPSQEKGWTRFVGVTKSIVQNEGWMAFYKGLTPRVLRVAPGQAITFMVYERVYKWMVAVSQSIAVEEPAH</sequence>
<evidence type="ECO:0000256" key="1">
    <source>
        <dbReference type="ARBA" id="ARBA00004448"/>
    </source>
</evidence>
<evidence type="ECO:0000256" key="10">
    <source>
        <dbReference type="PROSITE-ProRule" id="PRU00282"/>
    </source>
</evidence>
<comment type="subcellular location">
    <subcellularLocation>
        <location evidence="1">Mitochondrion inner membrane</location>
        <topology evidence="1">Multi-pass membrane protein</topology>
    </subcellularLocation>
</comment>
<accession>A0AAD5SMB2</accession>
<dbReference type="PANTHER" id="PTHR45788">
    <property type="entry name" value="SUCCINATE/FUMARATE MITOCHONDRIAL TRANSPORTER-RELATED"/>
    <property type="match status" value="1"/>
</dbReference>
<evidence type="ECO:0000256" key="6">
    <source>
        <dbReference type="ARBA" id="ARBA00022792"/>
    </source>
</evidence>
<dbReference type="SUPFAM" id="SSF103506">
    <property type="entry name" value="Mitochondrial carrier"/>
    <property type="match status" value="1"/>
</dbReference>
<gene>
    <name evidence="12" type="ORF">HK097_004047</name>
</gene>
<comment type="caution">
    <text evidence="12">The sequence shown here is derived from an EMBL/GenBank/DDBJ whole genome shotgun (WGS) entry which is preliminary data.</text>
</comment>
<evidence type="ECO:0000256" key="2">
    <source>
        <dbReference type="ARBA" id="ARBA00006375"/>
    </source>
</evidence>
<dbReference type="GO" id="GO:0005743">
    <property type="term" value="C:mitochondrial inner membrane"/>
    <property type="evidence" value="ECO:0007669"/>
    <property type="project" value="UniProtKB-SubCell"/>
</dbReference>
<proteinExistence type="inferred from homology"/>
<dbReference type="InterPro" id="IPR049563">
    <property type="entry name" value="TXTP-like"/>
</dbReference>
<dbReference type="Proteomes" id="UP001212841">
    <property type="component" value="Unassembled WGS sequence"/>
</dbReference>
<evidence type="ECO:0000256" key="7">
    <source>
        <dbReference type="ARBA" id="ARBA00022989"/>
    </source>
</evidence>
<evidence type="ECO:0000313" key="12">
    <source>
        <dbReference type="EMBL" id="KAJ3056783.1"/>
    </source>
</evidence>
<feature type="repeat" description="Solcar" evidence="10">
    <location>
        <begin position="10"/>
        <end position="119"/>
    </location>
</feature>
<dbReference type="FunFam" id="1.50.40.10:FF:000021">
    <property type="entry name" value="SFC1p Mitochondrial succinate-fumarate transporter"/>
    <property type="match status" value="1"/>
</dbReference>
<evidence type="ECO:0000256" key="5">
    <source>
        <dbReference type="ARBA" id="ARBA00022737"/>
    </source>
</evidence>
<evidence type="ECO:0000256" key="3">
    <source>
        <dbReference type="ARBA" id="ARBA00022448"/>
    </source>
</evidence>
<comment type="similarity">
    <text evidence="2 11">Belongs to the mitochondrial carrier (TC 2.A.29) family.</text>
</comment>
<dbReference type="PANTHER" id="PTHR45788:SF2">
    <property type="entry name" value="SUCCINATE_FUMARATE MITOCHONDRIAL TRANSPORTER"/>
    <property type="match status" value="1"/>
</dbReference>
<protein>
    <recommendedName>
        <fullName evidence="14">Succinate/fumarate mitochondrial transporter</fullName>
    </recommendedName>
</protein>
<evidence type="ECO:0000256" key="11">
    <source>
        <dbReference type="RuleBase" id="RU000488"/>
    </source>
</evidence>
<dbReference type="AlphaFoldDB" id="A0AAD5SMB2"/>
<dbReference type="GO" id="GO:0005469">
    <property type="term" value="F:succinate:fumarate antiporter activity"/>
    <property type="evidence" value="ECO:0007669"/>
    <property type="project" value="TreeGrafter"/>
</dbReference>
<keyword evidence="9 10" id="KW-0472">Membrane</keyword>
<dbReference type="PROSITE" id="PS50920">
    <property type="entry name" value="SOLCAR"/>
    <property type="match status" value="3"/>
</dbReference>
<reference evidence="12" key="1">
    <citation type="submission" date="2020-05" db="EMBL/GenBank/DDBJ databases">
        <title>Phylogenomic resolution of chytrid fungi.</title>
        <authorList>
            <person name="Stajich J.E."/>
            <person name="Amses K."/>
            <person name="Simmons R."/>
            <person name="Seto K."/>
            <person name="Myers J."/>
            <person name="Bonds A."/>
            <person name="Quandt C.A."/>
            <person name="Barry K."/>
            <person name="Liu P."/>
            <person name="Grigoriev I."/>
            <person name="Longcore J.E."/>
            <person name="James T.Y."/>
        </authorList>
    </citation>
    <scope>NUCLEOTIDE SEQUENCE</scope>
    <source>
        <strain evidence="12">JEL0318</strain>
    </source>
</reference>
<keyword evidence="8" id="KW-0496">Mitochondrion</keyword>
<dbReference type="Gene3D" id="1.50.40.10">
    <property type="entry name" value="Mitochondrial carrier domain"/>
    <property type="match status" value="1"/>
</dbReference>
<dbReference type="InterPro" id="IPR002067">
    <property type="entry name" value="MCP"/>
</dbReference>
<keyword evidence="5" id="KW-0677">Repeat</keyword>
<feature type="repeat" description="Solcar" evidence="10">
    <location>
        <begin position="234"/>
        <end position="321"/>
    </location>
</feature>
<keyword evidence="4 10" id="KW-0812">Transmembrane</keyword>
<dbReference type="InterPro" id="IPR023395">
    <property type="entry name" value="MCP_dom_sf"/>
</dbReference>